<dbReference type="SUPFAM" id="SSF52980">
    <property type="entry name" value="Restriction endonuclease-like"/>
    <property type="match status" value="1"/>
</dbReference>
<dbReference type="Gene3D" id="1.10.10.160">
    <property type="match status" value="1"/>
</dbReference>
<feature type="domain" description="UvrD-like helicase ATP-binding" evidence="16">
    <location>
        <begin position="25"/>
        <end position="360"/>
    </location>
</feature>
<keyword evidence="10" id="KW-0234">DNA repair</keyword>
<feature type="region of interest" description="Disordered" evidence="15">
    <location>
        <begin position="817"/>
        <end position="843"/>
    </location>
</feature>
<evidence type="ECO:0000256" key="12">
    <source>
        <dbReference type="ARBA" id="ARBA00034617"/>
    </source>
</evidence>
<dbReference type="InterPro" id="IPR013986">
    <property type="entry name" value="DExx_box_DNA_helicase_dom_sf"/>
</dbReference>
<keyword evidence="6" id="KW-0347">Helicase</keyword>
<dbReference type="InterPro" id="IPR011604">
    <property type="entry name" value="PDDEXK-like_dom_sf"/>
</dbReference>
<dbReference type="InterPro" id="IPR014016">
    <property type="entry name" value="UvrD-like_ATP-bd"/>
</dbReference>
<evidence type="ECO:0000256" key="14">
    <source>
        <dbReference type="ARBA" id="ARBA00048988"/>
    </source>
</evidence>
<dbReference type="GO" id="GO:0033202">
    <property type="term" value="C:DNA helicase complex"/>
    <property type="evidence" value="ECO:0007669"/>
    <property type="project" value="TreeGrafter"/>
</dbReference>
<gene>
    <name evidence="18" type="ORF">UFOPK2598_00394</name>
</gene>
<keyword evidence="2" id="KW-0540">Nuclease</keyword>
<accession>A0A6J6PKB8</accession>
<evidence type="ECO:0000259" key="16">
    <source>
        <dbReference type="PROSITE" id="PS51198"/>
    </source>
</evidence>
<evidence type="ECO:0000256" key="7">
    <source>
        <dbReference type="ARBA" id="ARBA00022839"/>
    </source>
</evidence>
<evidence type="ECO:0000256" key="4">
    <source>
        <dbReference type="ARBA" id="ARBA00022763"/>
    </source>
</evidence>
<dbReference type="GO" id="GO:0043138">
    <property type="term" value="F:3'-5' DNA helicase activity"/>
    <property type="evidence" value="ECO:0007669"/>
    <property type="project" value="UniProtKB-EC"/>
</dbReference>
<dbReference type="GO" id="GO:0003677">
    <property type="term" value="F:DNA binding"/>
    <property type="evidence" value="ECO:0007669"/>
    <property type="project" value="UniProtKB-KW"/>
</dbReference>
<evidence type="ECO:0000256" key="2">
    <source>
        <dbReference type="ARBA" id="ARBA00022722"/>
    </source>
</evidence>
<keyword evidence="4" id="KW-0227">DNA damage</keyword>
<dbReference type="EMBL" id="CAEZXV010000024">
    <property type="protein sequence ID" value="CAB4697235.1"/>
    <property type="molecule type" value="Genomic_DNA"/>
</dbReference>
<keyword evidence="11" id="KW-0413">Isomerase</keyword>
<comment type="catalytic activity">
    <reaction evidence="12">
        <text>Couples ATP hydrolysis with the unwinding of duplex DNA by translocating in the 3'-5' direction.</text>
        <dbReference type="EC" id="5.6.2.4"/>
    </reaction>
</comment>
<dbReference type="InterPro" id="IPR011335">
    <property type="entry name" value="Restrct_endonuc-II-like"/>
</dbReference>
<keyword evidence="9" id="KW-0238">DNA-binding</keyword>
<reference evidence="18" key="1">
    <citation type="submission" date="2020-05" db="EMBL/GenBank/DDBJ databases">
        <authorList>
            <person name="Chiriac C."/>
            <person name="Salcher M."/>
            <person name="Ghai R."/>
            <person name="Kavagutti S V."/>
        </authorList>
    </citation>
    <scope>NUCLEOTIDE SEQUENCE</scope>
</reference>
<evidence type="ECO:0000259" key="17">
    <source>
        <dbReference type="PROSITE" id="PS51217"/>
    </source>
</evidence>
<name>A0A6J6PKB8_9ZZZZ</name>
<dbReference type="Gene3D" id="3.90.320.10">
    <property type="match status" value="1"/>
</dbReference>
<comment type="catalytic activity">
    <reaction evidence="14">
        <text>ATP + H2O = ADP + phosphate + H(+)</text>
        <dbReference type="Rhea" id="RHEA:13065"/>
        <dbReference type="ChEBI" id="CHEBI:15377"/>
        <dbReference type="ChEBI" id="CHEBI:15378"/>
        <dbReference type="ChEBI" id="CHEBI:30616"/>
        <dbReference type="ChEBI" id="CHEBI:43474"/>
        <dbReference type="ChEBI" id="CHEBI:456216"/>
        <dbReference type="EC" id="5.6.2.4"/>
    </reaction>
</comment>
<dbReference type="Gene3D" id="3.40.50.300">
    <property type="entry name" value="P-loop containing nucleotide triphosphate hydrolases"/>
    <property type="match status" value="2"/>
</dbReference>
<dbReference type="GO" id="GO:0005829">
    <property type="term" value="C:cytosol"/>
    <property type="evidence" value="ECO:0007669"/>
    <property type="project" value="TreeGrafter"/>
</dbReference>
<evidence type="ECO:0000256" key="5">
    <source>
        <dbReference type="ARBA" id="ARBA00022801"/>
    </source>
</evidence>
<keyword evidence="3" id="KW-0547">Nucleotide-binding</keyword>
<dbReference type="PANTHER" id="PTHR11070:SF55">
    <property type="entry name" value="DNA 3'-5' HELICASE"/>
    <property type="match status" value="1"/>
</dbReference>
<dbReference type="GO" id="GO:0004527">
    <property type="term" value="F:exonuclease activity"/>
    <property type="evidence" value="ECO:0007669"/>
    <property type="project" value="UniProtKB-KW"/>
</dbReference>
<dbReference type="Pfam" id="PF13361">
    <property type="entry name" value="UvrD_C"/>
    <property type="match status" value="1"/>
</dbReference>
<sequence>MSLEIKYSAQDIGNALRTLDPKFKGPSPEQIPIIESTHLGPTVVIAGAGSGKTETMSARVLWLVANGIVSPNEILGLTFTRKASGELASRIRKRLRQLRQIGLLPNDPITKSELDIAVTVSTYHSYAGRVLSEHAIRMGVDASADPIGEAAAWQIANNIVNNFESDAINGSDITHSAKTIVDKVMALSGALGEHGITTNQVRAFCEEMLAKFSTISDTQSNEPVRDLAASLKERLAILPMIEEYERYRFERGLLTFNDQMALAAKLVSADFGQEIIDNERSKFKIVLLDEYQDTSVSQVKFLSALFGQGHAVTAVGDPNQAIYGWRSASAQTLDTFGKHFVGQSSAKCIEHNLLTTWRNDENILEIANRTVDKIGELIVSRGGTAASVKRLKLRPGAGKGTLACGQYETLSMEANAIAEHFEKHWFAPERTADPDDPQTFAVLVRSRKYIGEIEQALRAKSIPVEVVGLGGLIHVPEVADILALLRTLTFPENGSSLMRLLTGPRLALGPRDLAGLGKFSRSLVADFDQSLSKSVGKIMEAANPEMMEAEDFAIGSAIEALEVFEKAPKSYFSEVGYARLLKFSKELRELRRYLVGSITDAIMEAERFLFLDTEVMVRDGYAQGRKHLDAFLDEAAKFQRNGGTISTFLEWLKIADSEEGGLKPVSVAANKNAVQILTVHASKGSEWDFVAVPGLVTENFPSEGKGLDLWTSNSAALPIALRGDGNQFDDFVFPSGGASNGPKHVEVRKALDVVKESWKKRRAEEEWRLAYVAFTRAKISLLATASWFGNGMDPVDASSLYNLVENTVDEIGTNNKLFEMPKPTTENPTRTQPRTGSWPVKSTRSETIQESIKYISSISGFADPQELIAHSKTPAEISLANDAIALIREVGSNKKGLSINLPTRMSVSTLVNLAKNPDELALNIRRPMPNHIDKYARRGTQFHLWIEAQYKDPQVLDEDAFDVTQNDPDELPLEELKSKWLASDWAKRDPAPGGIEVPFETVLGGVLLRGRIDAVYEANGQYEVVDWKTGKTKSGDDLAAAAIQLAMYRLAYSKLFNIPLENISAAFHYVGSNETVRPADLLDESQLISIVTGK</sequence>
<feature type="compositionally biased region" description="Polar residues" evidence="15">
    <location>
        <begin position="824"/>
        <end position="843"/>
    </location>
</feature>
<evidence type="ECO:0000256" key="13">
    <source>
        <dbReference type="ARBA" id="ARBA00034808"/>
    </source>
</evidence>
<dbReference type="Pfam" id="PF12705">
    <property type="entry name" value="PDDEXK_1"/>
    <property type="match status" value="1"/>
</dbReference>
<evidence type="ECO:0000256" key="10">
    <source>
        <dbReference type="ARBA" id="ARBA00023204"/>
    </source>
</evidence>
<dbReference type="InterPro" id="IPR014017">
    <property type="entry name" value="DNA_helicase_UvrD-like_C"/>
</dbReference>
<dbReference type="GO" id="GO:0005524">
    <property type="term" value="F:ATP binding"/>
    <property type="evidence" value="ECO:0007669"/>
    <property type="project" value="UniProtKB-KW"/>
</dbReference>
<evidence type="ECO:0000256" key="8">
    <source>
        <dbReference type="ARBA" id="ARBA00022840"/>
    </source>
</evidence>
<dbReference type="AlphaFoldDB" id="A0A6J6PKB8"/>
<evidence type="ECO:0000256" key="1">
    <source>
        <dbReference type="ARBA" id="ARBA00009922"/>
    </source>
</evidence>
<dbReference type="PROSITE" id="PS51217">
    <property type="entry name" value="UVRD_HELICASE_CTER"/>
    <property type="match status" value="1"/>
</dbReference>
<comment type="similarity">
    <text evidence="1">Belongs to the helicase family. UvrD subfamily.</text>
</comment>
<evidence type="ECO:0000256" key="3">
    <source>
        <dbReference type="ARBA" id="ARBA00022741"/>
    </source>
</evidence>
<evidence type="ECO:0000256" key="11">
    <source>
        <dbReference type="ARBA" id="ARBA00023235"/>
    </source>
</evidence>
<proteinExistence type="inferred from homology"/>
<keyword evidence="8" id="KW-0067">ATP-binding</keyword>
<dbReference type="PANTHER" id="PTHR11070">
    <property type="entry name" value="UVRD / RECB / PCRA DNA HELICASE FAMILY MEMBER"/>
    <property type="match status" value="1"/>
</dbReference>
<dbReference type="InterPro" id="IPR038726">
    <property type="entry name" value="PDDEXK_AddAB-type"/>
</dbReference>
<feature type="domain" description="UvrD-like helicase C-terminal" evidence="17">
    <location>
        <begin position="361"/>
        <end position="684"/>
    </location>
</feature>
<dbReference type="PROSITE" id="PS51198">
    <property type="entry name" value="UVRD_HELICASE_ATP_BIND"/>
    <property type="match status" value="1"/>
</dbReference>
<evidence type="ECO:0000256" key="15">
    <source>
        <dbReference type="SAM" id="MobiDB-lite"/>
    </source>
</evidence>
<keyword evidence="7" id="KW-0269">Exonuclease</keyword>
<dbReference type="CDD" id="cd17932">
    <property type="entry name" value="DEXQc_UvrD"/>
    <property type="match status" value="1"/>
</dbReference>
<dbReference type="Pfam" id="PF00580">
    <property type="entry name" value="UvrD-helicase"/>
    <property type="match status" value="1"/>
</dbReference>
<dbReference type="InterPro" id="IPR027417">
    <property type="entry name" value="P-loop_NTPase"/>
</dbReference>
<dbReference type="EC" id="5.6.2.4" evidence="13"/>
<evidence type="ECO:0000256" key="9">
    <source>
        <dbReference type="ARBA" id="ARBA00023125"/>
    </source>
</evidence>
<evidence type="ECO:0000256" key="6">
    <source>
        <dbReference type="ARBA" id="ARBA00022806"/>
    </source>
</evidence>
<dbReference type="GO" id="GO:0000725">
    <property type="term" value="P:recombinational repair"/>
    <property type="evidence" value="ECO:0007669"/>
    <property type="project" value="TreeGrafter"/>
</dbReference>
<keyword evidence="5" id="KW-0378">Hydrolase</keyword>
<dbReference type="Gene3D" id="1.10.486.10">
    <property type="entry name" value="PCRA, domain 4"/>
    <property type="match status" value="1"/>
</dbReference>
<evidence type="ECO:0000313" key="18">
    <source>
        <dbReference type="EMBL" id="CAB4697235.1"/>
    </source>
</evidence>
<dbReference type="SUPFAM" id="SSF52540">
    <property type="entry name" value="P-loop containing nucleoside triphosphate hydrolases"/>
    <property type="match status" value="1"/>
</dbReference>
<dbReference type="InterPro" id="IPR000212">
    <property type="entry name" value="DNA_helicase_UvrD/REP"/>
</dbReference>
<protein>
    <recommendedName>
        <fullName evidence="13">DNA 3'-5' helicase</fullName>
        <ecNumber evidence="13">5.6.2.4</ecNumber>
    </recommendedName>
</protein>
<organism evidence="18">
    <name type="scientific">freshwater metagenome</name>
    <dbReference type="NCBI Taxonomy" id="449393"/>
    <lineage>
        <taxon>unclassified sequences</taxon>
        <taxon>metagenomes</taxon>
        <taxon>ecological metagenomes</taxon>
    </lineage>
</organism>